<name>A0A0J1IR98_NIACI</name>
<evidence type="ECO:0000313" key="1">
    <source>
        <dbReference type="EMBL" id="KLV28474.1"/>
    </source>
</evidence>
<organism evidence="1 2">
    <name type="scientific">Niallia circulans</name>
    <name type="common">Bacillus circulans</name>
    <dbReference type="NCBI Taxonomy" id="1397"/>
    <lineage>
        <taxon>Bacteria</taxon>
        <taxon>Bacillati</taxon>
        <taxon>Bacillota</taxon>
        <taxon>Bacilli</taxon>
        <taxon>Bacillales</taxon>
        <taxon>Bacillaceae</taxon>
        <taxon>Niallia</taxon>
    </lineage>
</organism>
<dbReference type="OrthoDB" id="2834830at2"/>
<dbReference type="RefSeq" id="WP_047940169.1">
    <property type="nucleotide sequence ID" value="NZ_JBANBP010000059.1"/>
</dbReference>
<dbReference type="AlphaFoldDB" id="A0A0J1IR98"/>
<dbReference type="Proteomes" id="UP000036045">
    <property type="component" value="Unassembled WGS sequence"/>
</dbReference>
<reference evidence="1 2" key="1">
    <citation type="submission" date="2015-05" db="EMBL/GenBank/DDBJ databases">
        <title>Whole genome sequence and identification of bacterial endophytes from Costus igneus.</title>
        <authorList>
            <person name="Lee Y.P."/>
            <person name="Gan H.M."/>
            <person name="Eng W."/>
            <person name="Wheatley M.S."/>
            <person name="Caraballo A."/>
            <person name="Polter S."/>
            <person name="Savka M.A."/>
            <person name="Hudson A.O."/>
        </authorList>
    </citation>
    <scope>NUCLEOTIDE SEQUENCE [LARGE SCALE GENOMIC DNA]</scope>
    <source>
        <strain evidence="1 2">RIT379</strain>
    </source>
</reference>
<proteinExistence type="predicted"/>
<accession>A0A0J1IR98</accession>
<sequence>MINIHTYIFNSQREKIAITEEKAISIANDYQVRNNGYIDGFIHITYYNYNITSEENSDDVELMWIGLLRMTLEYLEKGSGETNYFMNNQTWKMERINTKPENQILFSIRNKQKKFAFEEQLFLKELLKCGEEFTKFISELSQPNSITALEPVIMKIKKLVYK</sequence>
<dbReference type="EMBL" id="LDPH01000001">
    <property type="protein sequence ID" value="KLV28474.1"/>
    <property type="molecule type" value="Genomic_DNA"/>
</dbReference>
<gene>
    <name evidence="1" type="ORF">ABW02_01675</name>
</gene>
<comment type="caution">
    <text evidence="1">The sequence shown here is derived from an EMBL/GenBank/DDBJ whole genome shotgun (WGS) entry which is preliminary data.</text>
</comment>
<keyword evidence="2" id="KW-1185">Reference proteome</keyword>
<protein>
    <submittedName>
        <fullName evidence="1">Uncharacterized protein</fullName>
    </submittedName>
</protein>
<evidence type="ECO:0000313" key="2">
    <source>
        <dbReference type="Proteomes" id="UP000036045"/>
    </source>
</evidence>
<dbReference type="PATRIC" id="fig|1397.4.peg.373"/>